<reference evidence="2 3" key="1">
    <citation type="submission" date="2019-09" db="EMBL/GenBank/DDBJ databases">
        <authorList>
            <person name="Chandra G."/>
            <person name="Truman W A."/>
        </authorList>
    </citation>
    <scope>NUCLEOTIDE SEQUENCE [LARGE SCALE GENOMIC DNA]</scope>
    <source>
        <strain evidence="2">PS712</strain>
    </source>
</reference>
<dbReference type="InterPro" id="IPR006533">
    <property type="entry name" value="T6SS_Vgr_RhsGE"/>
</dbReference>
<proteinExistence type="predicted"/>
<evidence type="ECO:0000256" key="1">
    <source>
        <dbReference type="SAM" id="MobiDB-lite"/>
    </source>
</evidence>
<dbReference type="SUPFAM" id="SSF69255">
    <property type="entry name" value="gp5 N-terminal domain-like"/>
    <property type="match status" value="1"/>
</dbReference>
<name>A0A5E7ARS7_PSEFL</name>
<dbReference type="SUPFAM" id="SSF69279">
    <property type="entry name" value="Phage tail proteins"/>
    <property type="match status" value="2"/>
</dbReference>
<organism evidence="2 3">
    <name type="scientific">Pseudomonas fluorescens</name>
    <dbReference type="NCBI Taxonomy" id="294"/>
    <lineage>
        <taxon>Bacteria</taxon>
        <taxon>Pseudomonadati</taxon>
        <taxon>Pseudomonadota</taxon>
        <taxon>Gammaproteobacteria</taxon>
        <taxon>Pseudomonadales</taxon>
        <taxon>Pseudomonadaceae</taxon>
        <taxon>Pseudomonas</taxon>
    </lineage>
</organism>
<dbReference type="OrthoDB" id="9762420at2"/>
<dbReference type="EC" id="6.3.2.-" evidence="2"/>
<dbReference type="Proteomes" id="UP000326018">
    <property type="component" value="Unassembled WGS sequence"/>
</dbReference>
<protein>
    <submittedName>
        <fullName evidence="2">Actin cross-linking toxin VgrG1</fullName>
        <ecNumber evidence="2">6.3.2.-</ecNumber>
    </submittedName>
</protein>
<dbReference type="Gene3D" id="2.40.50.230">
    <property type="entry name" value="Gp5 N-terminal domain"/>
    <property type="match status" value="1"/>
</dbReference>
<sequence>MHNDKESPFTLTLLDDDLSLQVVQFSGREALNQPYRFDIQAIGLAPAMPLERMLQQPALLGIGPGQCIHGVLHSVGHEHRGQQRIGYKLVLVPALQALDRRRSRRIFQHLSVPMILRQLLQEHGLPEDSYRFELDSGHYPQRPFCIQYEETDLALLQRLCEEEGIHYHFEHCLYAHVLVFADDSLSFPQEPLLLPFCSDLPERAQSPVITELFQCHGSLTLPLRVDTRNRGTPNTEDGAANHPPPHAAVPMPYAAHAQRHREQLGRRHLERLRCQQVQIHGQSNHCGVRSAGIVQVAEHPLPGFNDQWLVIQALHHGQQDSILEHDSPGRPQRYHNQFSAIPWSTVFRPALQQERPRIPGFQPARVGGPIGEPAVQDEQGRIQVNVWPRPKGDSQAGIALWLPVALLTTNIGLDSNSLPLAGSDGLVSFLDSDPDRPVFFTCVGQRPSPSKARPHPPRSDTRLLLDWLVNRKDLDP</sequence>
<dbReference type="AlphaFoldDB" id="A0A5E7ARS7"/>
<feature type="region of interest" description="Disordered" evidence="1">
    <location>
        <begin position="224"/>
        <end position="250"/>
    </location>
</feature>
<dbReference type="EMBL" id="CABVIB010000004">
    <property type="protein sequence ID" value="VVN79307.1"/>
    <property type="molecule type" value="Genomic_DNA"/>
</dbReference>
<dbReference type="Gene3D" id="3.55.50.10">
    <property type="entry name" value="Baseplate protein-like domains"/>
    <property type="match status" value="1"/>
</dbReference>
<keyword evidence="2" id="KW-0436">Ligase</keyword>
<dbReference type="NCBIfam" id="TIGR03361">
    <property type="entry name" value="VI_Rhs_Vgr"/>
    <property type="match status" value="1"/>
</dbReference>
<accession>A0A5E7ARS7</accession>
<evidence type="ECO:0000313" key="2">
    <source>
        <dbReference type="EMBL" id="VVN79307.1"/>
    </source>
</evidence>
<dbReference type="RefSeq" id="WP_150701239.1">
    <property type="nucleotide sequence ID" value="NZ_CABVIB010000004.1"/>
</dbReference>
<dbReference type="InterPro" id="IPR017847">
    <property type="entry name" value="T6SS_RhsGE_Vgr_subset"/>
</dbReference>
<dbReference type="Gene3D" id="2.30.110.50">
    <property type="match status" value="1"/>
</dbReference>
<dbReference type="Pfam" id="PF05954">
    <property type="entry name" value="Phage_GPD"/>
    <property type="match status" value="1"/>
</dbReference>
<gene>
    <name evidence="2" type="primary">vgrG1_1</name>
    <name evidence="2" type="ORF">PS712_00965</name>
</gene>
<dbReference type="GO" id="GO:0016874">
    <property type="term" value="F:ligase activity"/>
    <property type="evidence" value="ECO:0007669"/>
    <property type="project" value="UniProtKB-KW"/>
</dbReference>
<evidence type="ECO:0000313" key="3">
    <source>
        <dbReference type="Proteomes" id="UP000326018"/>
    </source>
</evidence>
<dbReference type="NCBIfam" id="TIGR01646">
    <property type="entry name" value="vgr_GE"/>
    <property type="match status" value="1"/>
</dbReference>
<dbReference type="Gene3D" id="4.10.220.110">
    <property type="match status" value="1"/>
</dbReference>
<dbReference type="InterPro" id="IPR037026">
    <property type="entry name" value="Vgr_OB-fold_dom_sf"/>
</dbReference>